<keyword evidence="3" id="KW-1185">Reference proteome</keyword>
<dbReference type="SUPFAM" id="SSF55797">
    <property type="entry name" value="PR-1-like"/>
    <property type="match status" value="1"/>
</dbReference>
<feature type="domain" description="SCP" evidence="1">
    <location>
        <begin position="53"/>
        <end position="158"/>
    </location>
</feature>
<reference evidence="2" key="1">
    <citation type="journal article" date="2014" name="Int. J. Syst. Evol. Microbiol.">
        <title>Complete genome sequence of Corynebacterium casei LMG S-19264T (=DSM 44701T), isolated from a smear-ripened cheese.</title>
        <authorList>
            <consortium name="US DOE Joint Genome Institute (JGI-PGF)"/>
            <person name="Walter F."/>
            <person name="Albersmeier A."/>
            <person name="Kalinowski J."/>
            <person name="Ruckert C."/>
        </authorList>
    </citation>
    <scope>NUCLEOTIDE SEQUENCE</scope>
    <source>
        <strain evidence="2">CGMCC 1.16548</strain>
    </source>
</reference>
<reference evidence="2" key="2">
    <citation type="submission" date="2020-09" db="EMBL/GenBank/DDBJ databases">
        <authorList>
            <person name="Sun Q."/>
            <person name="Zhou Y."/>
        </authorList>
    </citation>
    <scope>NUCLEOTIDE SEQUENCE</scope>
    <source>
        <strain evidence="2">CGMCC 1.16548</strain>
    </source>
</reference>
<dbReference type="Proteomes" id="UP000617531">
    <property type="component" value="Unassembled WGS sequence"/>
</dbReference>
<comment type="caution">
    <text evidence="2">The sequence shown here is derived from an EMBL/GenBank/DDBJ whole genome shotgun (WGS) entry which is preliminary data.</text>
</comment>
<protein>
    <recommendedName>
        <fullName evidence="1">SCP domain-containing protein</fullName>
    </recommendedName>
</protein>
<dbReference type="AlphaFoldDB" id="A0A8J3GQ89"/>
<dbReference type="InterPro" id="IPR035940">
    <property type="entry name" value="CAP_sf"/>
</dbReference>
<dbReference type="InterPro" id="IPR014044">
    <property type="entry name" value="CAP_dom"/>
</dbReference>
<proteinExistence type="predicted"/>
<sequence>MSTVTQTGAPSRARILLVAVFTVLAMFLTVVAPQGARAETTVTYAQMMQRVVDDTNAVRAEVGLPPLVRDAGLDSVAAAWSFQQWTTGVMSHNPSFSVQIASGWLRAGENVAKGYTYTQVVPAWKASPTHYANMVNDYTSIGIGYFEQDGRRYWTQLFAKYPGVVPPAPTSVAPVNTVAPTVSGASAVGTTWSSTTGTWTGAPTPTYQRTWLRCSQAVTTTYSAIPTGCTAISGATAATYVSTTADVGKYLTVLVTASNSAGSAKAGARTTVATTATTTPVAPVNTVAPTVAGSSSVGSTWTSTTGTWAGTPAPTFQRTWLRCTLPVLTAYSATPLGCAAISGATGATYVSTSADVGKYLTVLVTATNSAGSAKAGARTTVATTGTVVAVGPLNIAAPTVSGSSSVGSTWTSTTGTWTGAPAPTYQRTWLRCTQPVTTSYSAIPTGCTAITGATATSYVSTSSDVGKYLTVLVTATNSAGTTKAGARTTVATTAAVTPAAPVNTVAPTVSGASAVGSTWTSTTGTWTGTPAPTFQRVWLRCNQPLTSAYSAIPAGCAQISGATAATYVSTSSDVGKYLTVFVTATNSAGTAKAGARTTVATG</sequence>
<dbReference type="PANTHER" id="PTHR31157:SF1">
    <property type="entry name" value="SCP DOMAIN-CONTAINING PROTEIN"/>
    <property type="match status" value="1"/>
</dbReference>
<dbReference type="Pfam" id="PF00188">
    <property type="entry name" value="CAP"/>
    <property type="match status" value="1"/>
</dbReference>
<evidence type="ECO:0000259" key="1">
    <source>
        <dbReference type="Pfam" id="PF00188"/>
    </source>
</evidence>
<dbReference type="PANTHER" id="PTHR31157">
    <property type="entry name" value="SCP DOMAIN-CONTAINING PROTEIN"/>
    <property type="match status" value="1"/>
</dbReference>
<dbReference type="CDD" id="cd05379">
    <property type="entry name" value="CAP_bacterial"/>
    <property type="match status" value="1"/>
</dbReference>
<dbReference type="Gene3D" id="3.40.33.10">
    <property type="entry name" value="CAP"/>
    <property type="match status" value="1"/>
</dbReference>
<evidence type="ECO:0000313" key="3">
    <source>
        <dbReference type="Proteomes" id="UP000617531"/>
    </source>
</evidence>
<gene>
    <name evidence="2" type="ORF">GCM10011600_13690</name>
</gene>
<evidence type="ECO:0000313" key="2">
    <source>
        <dbReference type="EMBL" id="GHF14024.1"/>
    </source>
</evidence>
<name>A0A8J3GQ89_9MICO</name>
<accession>A0A8J3GQ89</accession>
<organism evidence="2 3">
    <name type="scientific">Pseudolysinimonas yzui</name>
    <dbReference type="NCBI Taxonomy" id="2708254"/>
    <lineage>
        <taxon>Bacteria</taxon>
        <taxon>Bacillati</taxon>
        <taxon>Actinomycetota</taxon>
        <taxon>Actinomycetes</taxon>
        <taxon>Micrococcales</taxon>
        <taxon>Microbacteriaceae</taxon>
        <taxon>Pseudolysinimonas</taxon>
    </lineage>
</organism>
<dbReference type="RefSeq" id="WP_191282728.1">
    <property type="nucleotide sequence ID" value="NZ_BNAI01000002.1"/>
</dbReference>
<dbReference type="Gene3D" id="2.60.40.2700">
    <property type="match status" value="4"/>
</dbReference>
<dbReference type="EMBL" id="BNAI01000002">
    <property type="protein sequence ID" value="GHF14024.1"/>
    <property type="molecule type" value="Genomic_DNA"/>
</dbReference>